<proteinExistence type="predicted"/>
<protein>
    <submittedName>
        <fullName evidence="1">Forms aploid and binucleate cells 1c</fullName>
    </submittedName>
</protein>
<sequence length="128" mass="14586">MAQSKTNPININPNTVPTRNGMWARGRKCVYRASFSLCNKYRASAFLNLFPTAQTASLKPGGNKVFPNRICGIKINKRPEFLPNTIMFSFVGTKPQFEKDETVVKTAKVNILRPFLRKTPRALRIRDR</sequence>
<accession>A0A5A7PU06</accession>
<evidence type="ECO:0000313" key="1">
    <source>
        <dbReference type="EMBL" id="GER36158.1"/>
    </source>
</evidence>
<comment type="caution">
    <text evidence="1">The sequence shown here is derived from an EMBL/GenBank/DDBJ whole genome shotgun (WGS) entry which is preliminary data.</text>
</comment>
<evidence type="ECO:0000313" key="2">
    <source>
        <dbReference type="Proteomes" id="UP000325081"/>
    </source>
</evidence>
<keyword evidence="2" id="KW-1185">Reference proteome</keyword>
<name>A0A5A7PU06_STRAF</name>
<gene>
    <name evidence="1" type="ORF">STAS_12483</name>
</gene>
<dbReference type="Proteomes" id="UP000325081">
    <property type="component" value="Unassembled WGS sequence"/>
</dbReference>
<organism evidence="1 2">
    <name type="scientific">Striga asiatica</name>
    <name type="common">Asiatic witchweed</name>
    <name type="synonym">Buchnera asiatica</name>
    <dbReference type="NCBI Taxonomy" id="4170"/>
    <lineage>
        <taxon>Eukaryota</taxon>
        <taxon>Viridiplantae</taxon>
        <taxon>Streptophyta</taxon>
        <taxon>Embryophyta</taxon>
        <taxon>Tracheophyta</taxon>
        <taxon>Spermatophyta</taxon>
        <taxon>Magnoliopsida</taxon>
        <taxon>eudicotyledons</taxon>
        <taxon>Gunneridae</taxon>
        <taxon>Pentapetalae</taxon>
        <taxon>asterids</taxon>
        <taxon>lamiids</taxon>
        <taxon>Lamiales</taxon>
        <taxon>Orobanchaceae</taxon>
        <taxon>Buchnereae</taxon>
        <taxon>Striga</taxon>
    </lineage>
</organism>
<reference evidence="2" key="1">
    <citation type="journal article" date="2019" name="Curr. Biol.">
        <title>Genome Sequence of Striga asiatica Provides Insight into the Evolution of Plant Parasitism.</title>
        <authorList>
            <person name="Yoshida S."/>
            <person name="Kim S."/>
            <person name="Wafula E.K."/>
            <person name="Tanskanen J."/>
            <person name="Kim Y.M."/>
            <person name="Honaas L."/>
            <person name="Yang Z."/>
            <person name="Spallek T."/>
            <person name="Conn C.E."/>
            <person name="Ichihashi Y."/>
            <person name="Cheong K."/>
            <person name="Cui S."/>
            <person name="Der J.P."/>
            <person name="Gundlach H."/>
            <person name="Jiao Y."/>
            <person name="Hori C."/>
            <person name="Ishida J.K."/>
            <person name="Kasahara H."/>
            <person name="Kiba T."/>
            <person name="Kim M.S."/>
            <person name="Koo N."/>
            <person name="Laohavisit A."/>
            <person name="Lee Y.H."/>
            <person name="Lumba S."/>
            <person name="McCourt P."/>
            <person name="Mortimer J.C."/>
            <person name="Mutuku J.M."/>
            <person name="Nomura T."/>
            <person name="Sasaki-Sekimoto Y."/>
            <person name="Seto Y."/>
            <person name="Wang Y."/>
            <person name="Wakatake T."/>
            <person name="Sakakibara H."/>
            <person name="Demura T."/>
            <person name="Yamaguchi S."/>
            <person name="Yoneyama K."/>
            <person name="Manabe R.I."/>
            <person name="Nelson D.C."/>
            <person name="Schulman A.H."/>
            <person name="Timko M.P."/>
            <person name="dePamphilis C.W."/>
            <person name="Choi D."/>
            <person name="Shirasu K."/>
        </authorList>
    </citation>
    <scope>NUCLEOTIDE SEQUENCE [LARGE SCALE GENOMIC DNA]</scope>
    <source>
        <strain evidence="2">cv. UVA1</strain>
    </source>
</reference>
<dbReference type="AlphaFoldDB" id="A0A5A7PU06"/>
<dbReference type="EMBL" id="BKCP01005072">
    <property type="protein sequence ID" value="GER36158.1"/>
    <property type="molecule type" value="Genomic_DNA"/>
</dbReference>